<dbReference type="InterPro" id="IPR050593">
    <property type="entry name" value="LovG"/>
</dbReference>
<dbReference type="EMBL" id="CP015054">
    <property type="protein sequence ID" value="QGN13910.1"/>
    <property type="molecule type" value="Genomic_DNA"/>
</dbReference>
<proteinExistence type="predicted"/>
<protein>
    <submittedName>
        <fullName evidence="3">Family of serine hydrolases 2</fullName>
    </submittedName>
</protein>
<reference evidence="3 4" key="1">
    <citation type="submission" date="2016-03" db="EMBL/GenBank/DDBJ databases">
        <title>How can Kluyveromyces marxianus grow so fast - potential evolutionary course in Saccharomyces Complex revealed by comparative genomics.</title>
        <authorList>
            <person name="Mo W."/>
            <person name="Lu W."/>
            <person name="Yang X."/>
            <person name="Qi J."/>
            <person name="Lv H."/>
        </authorList>
    </citation>
    <scope>NUCLEOTIDE SEQUENCE [LARGE SCALE GENOMIC DNA]</scope>
    <source>
        <strain evidence="3 4">FIM1</strain>
    </source>
</reference>
<keyword evidence="1 3" id="KW-0378">Hydrolase</keyword>
<reference evidence="3 4" key="2">
    <citation type="submission" date="2019-11" db="EMBL/GenBank/DDBJ databases">
        <authorList>
            <person name="Lu H."/>
        </authorList>
    </citation>
    <scope>NUCLEOTIDE SEQUENCE [LARGE SCALE GENOMIC DNA]</scope>
    <source>
        <strain evidence="3 4">FIM1</strain>
    </source>
</reference>
<evidence type="ECO:0000313" key="3">
    <source>
        <dbReference type="EMBL" id="QGN13910.1"/>
    </source>
</evidence>
<evidence type="ECO:0000313" key="4">
    <source>
        <dbReference type="Proteomes" id="UP000422736"/>
    </source>
</evidence>
<dbReference type="Pfam" id="PF03959">
    <property type="entry name" value="FSH1"/>
    <property type="match status" value="1"/>
</dbReference>
<dbReference type="PANTHER" id="PTHR48070">
    <property type="entry name" value="ESTERASE OVCA2"/>
    <property type="match status" value="1"/>
</dbReference>
<dbReference type="InterPro" id="IPR029058">
    <property type="entry name" value="AB_hydrolase_fold"/>
</dbReference>
<accession>A0ABX6ENU8</accession>
<evidence type="ECO:0000256" key="1">
    <source>
        <dbReference type="ARBA" id="ARBA00022801"/>
    </source>
</evidence>
<dbReference type="Gene3D" id="3.40.50.1820">
    <property type="entry name" value="alpha/beta hydrolase"/>
    <property type="match status" value="1"/>
</dbReference>
<sequence length="219" mass="24542">MVKKVLMLHGLAQSGPYFESKTKGFRRVLEPLGYEFYYPTAPTKCSPADISTDIDDLGASSADDYHTWIVPDPVNNEYRLPDITRTFLREYILEHGPFDGIIGFSQGAAVAGYLLTDFNHLLDLTEEQQPTLKFCILFMGFRFKPDVYQEQYIKHPITVPSMHVAGQLDTVVDVAKIHDLHAACAEGTGTYLEHSGGHFVPNSKGFVTKVAEWLQSLPE</sequence>
<feature type="domain" description="Serine hydrolase" evidence="2">
    <location>
        <begin position="3"/>
        <end position="209"/>
    </location>
</feature>
<dbReference type="PANTHER" id="PTHR48070:SF6">
    <property type="entry name" value="ESTERASE OVCA2"/>
    <property type="match status" value="1"/>
</dbReference>
<name>A0ABX6ENU8_KLUMA</name>
<keyword evidence="4" id="KW-1185">Reference proteome</keyword>
<dbReference type="SUPFAM" id="SSF53474">
    <property type="entry name" value="alpha/beta-Hydrolases"/>
    <property type="match status" value="1"/>
</dbReference>
<dbReference type="Proteomes" id="UP000422736">
    <property type="component" value="Chromosome 1"/>
</dbReference>
<dbReference type="InterPro" id="IPR005645">
    <property type="entry name" value="FSH-like_dom"/>
</dbReference>
<gene>
    <name evidence="3" type="primary">FSH2</name>
    <name evidence="3" type="ORF">FIM1_558</name>
</gene>
<dbReference type="GO" id="GO:0016787">
    <property type="term" value="F:hydrolase activity"/>
    <property type="evidence" value="ECO:0007669"/>
    <property type="project" value="UniProtKB-KW"/>
</dbReference>
<organism evidence="3 4">
    <name type="scientific">Kluyveromyces marxianus</name>
    <name type="common">Yeast</name>
    <name type="synonym">Candida kefyr</name>
    <dbReference type="NCBI Taxonomy" id="4911"/>
    <lineage>
        <taxon>Eukaryota</taxon>
        <taxon>Fungi</taxon>
        <taxon>Dikarya</taxon>
        <taxon>Ascomycota</taxon>
        <taxon>Saccharomycotina</taxon>
        <taxon>Saccharomycetes</taxon>
        <taxon>Saccharomycetales</taxon>
        <taxon>Saccharomycetaceae</taxon>
        <taxon>Kluyveromyces</taxon>
    </lineage>
</organism>
<evidence type="ECO:0000259" key="2">
    <source>
        <dbReference type="Pfam" id="PF03959"/>
    </source>
</evidence>